<feature type="transmembrane region" description="Helical" evidence="7">
    <location>
        <begin position="205"/>
        <end position="227"/>
    </location>
</feature>
<evidence type="ECO:0000256" key="1">
    <source>
        <dbReference type="ARBA" id="ARBA00004167"/>
    </source>
</evidence>
<evidence type="ECO:0000256" key="3">
    <source>
        <dbReference type="ARBA" id="ARBA00022729"/>
    </source>
</evidence>
<accession>A0A1H7J1Y4</accession>
<evidence type="ECO:0000256" key="5">
    <source>
        <dbReference type="ARBA" id="ARBA00023136"/>
    </source>
</evidence>
<feature type="domain" description="SH3b" evidence="8">
    <location>
        <begin position="66"/>
        <end position="132"/>
    </location>
</feature>
<reference evidence="10" key="1">
    <citation type="submission" date="2016-10" db="EMBL/GenBank/DDBJ databases">
        <authorList>
            <person name="Varghese N."/>
            <person name="Submissions S."/>
        </authorList>
    </citation>
    <scope>NUCLEOTIDE SEQUENCE [LARGE SCALE GENOMIC DNA]</scope>
    <source>
        <strain evidence="10">CGMCC 1.9127</strain>
    </source>
</reference>
<evidence type="ECO:0000256" key="4">
    <source>
        <dbReference type="ARBA" id="ARBA00022989"/>
    </source>
</evidence>
<dbReference type="PIRSF" id="PIRSF006158">
    <property type="entry name" value="UCP006158_SH3"/>
    <property type="match status" value="1"/>
</dbReference>
<keyword evidence="2 7" id="KW-0812">Transmembrane</keyword>
<dbReference type="GO" id="GO:0016020">
    <property type="term" value="C:membrane"/>
    <property type="evidence" value="ECO:0007669"/>
    <property type="project" value="UniProtKB-SubCell"/>
</dbReference>
<evidence type="ECO:0000259" key="8">
    <source>
        <dbReference type="PROSITE" id="PS51781"/>
    </source>
</evidence>
<dbReference type="PROSITE" id="PS51781">
    <property type="entry name" value="SH3B"/>
    <property type="match status" value="1"/>
</dbReference>
<keyword evidence="4 7" id="KW-1133">Transmembrane helix</keyword>
<keyword evidence="6" id="KW-0175">Coiled coil</keyword>
<dbReference type="STRING" id="641665.GCA_002104455_01818"/>
<proteinExistence type="predicted"/>
<evidence type="ECO:0000313" key="9">
    <source>
        <dbReference type="EMBL" id="SEK68678.1"/>
    </source>
</evidence>
<dbReference type="InterPro" id="IPR016476">
    <property type="entry name" value="SH3_dom_pro"/>
</dbReference>
<gene>
    <name evidence="9" type="ORF">SAMN05216262_102115</name>
</gene>
<sequence length="238" mass="26554">MIDILSQKSCESSQLHLLSLWQSPTILANLCLNGAFGYFMMNLKNTLVALLFFTSLFSFAQETDTTTTAGYISEDLIVYMHTGAGKNYRIMGTVSSGEKVQLTGATKNDYSEIITDKDRTGWIESQHVSTTPGMRYVIADLNEKLASMQENQRQLSAQLDEATKTISSLTSDRSDLQNNIAALNMELTETKSQLKNQDTNIKKQWFFNGAIVLGVGLLLGLILPRLFTKRRASMENWG</sequence>
<dbReference type="Gene3D" id="1.20.5.340">
    <property type="match status" value="1"/>
</dbReference>
<dbReference type="Proteomes" id="UP000199297">
    <property type="component" value="Unassembled WGS sequence"/>
</dbReference>
<keyword evidence="5 7" id="KW-0472">Membrane</keyword>
<dbReference type="InterPro" id="IPR003646">
    <property type="entry name" value="SH3-like_bac-type"/>
</dbReference>
<dbReference type="EMBL" id="FOBI01000002">
    <property type="protein sequence ID" value="SEK68678.1"/>
    <property type="molecule type" value="Genomic_DNA"/>
</dbReference>
<evidence type="ECO:0000256" key="6">
    <source>
        <dbReference type="SAM" id="Coils"/>
    </source>
</evidence>
<keyword evidence="10" id="KW-1185">Reference proteome</keyword>
<protein>
    <submittedName>
        <fullName evidence="9">SH3 domain protein</fullName>
    </submittedName>
</protein>
<feature type="coiled-coil region" evidence="6">
    <location>
        <begin position="138"/>
        <end position="200"/>
    </location>
</feature>
<name>A0A1H7J1Y4_9GAMM</name>
<evidence type="ECO:0000313" key="10">
    <source>
        <dbReference type="Proteomes" id="UP000199297"/>
    </source>
</evidence>
<dbReference type="NCBIfam" id="TIGR04211">
    <property type="entry name" value="SH3_and_anchor"/>
    <property type="match status" value="1"/>
</dbReference>
<dbReference type="AlphaFoldDB" id="A0A1H7J1Y4"/>
<evidence type="ECO:0000256" key="7">
    <source>
        <dbReference type="SAM" id="Phobius"/>
    </source>
</evidence>
<evidence type="ECO:0000256" key="2">
    <source>
        <dbReference type="ARBA" id="ARBA00022692"/>
    </source>
</evidence>
<organism evidence="9 10">
    <name type="scientific">Colwellia chukchiensis</name>
    <dbReference type="NCBI Taxonomy" id="641665"/>
    <lineage>
        <taxon>Bacteria</taxon>
        <taxon>Pseudomonadati</taxon>
        <taxon>Pseudomonadota</taxon>
        <taxon>Gammaproteobacteria</taxon>
        <taxon>Alteromonadales</taxon>
        <taxon>Colwelliaceae</taxon>
        <taxon>Colwellia</taxon>
    </lineage>
</organism>
<dbReference type="Gene3D" id="2.30.30.40">
    <property type="entry name" value="SH3 Domains"/>
    <property type="match status" value="1"/>
</dbReference>
<keyword evidence="3" id="KW-0732">Signal</keyword>
<dbReference type="SMART" id="SM00287">
    <property type="entry name" value="SH3b"/>
    <property type="match status" value="1"/>
</dbReference>
<dbReference type="Pfam" id="PF08239">
    <property type="entry name" value="SH3_3"/>
    <property type="match status" value="1"/>
</dbReference>
<comment type="subcellular location">
    <subcellularLocation>
        <location evidence="1">Membrane</location>
        <topology evidence="1">Single-pass membrane protein</topology>
    </subcellularLocation>
</comment>